<dbReference type="GeneID" id="28894436"/>
<keyword evidence="1" id="KW-0812">Transmembrane</keyword>
<reference evidence="2 3" key="1">
    <citation type="journal article" date="2016" name="Fungal Biol.">
        <title>The genome of Xylona heveae provides a window into fungal endophytism.</title>
        <authorList>
            <person name="Gazis R."/>
            <person name="Kuo A."/>
            <person name="Riley R."/>
            <person name="LaButti K."/>
            <person name="Lipzen A."/>
            <person name="Lin J."/>
            <person name="Amirebrahimi M."/>
            <person name="Hesse C.N."/>
            <person name="Spatafora J.W."/>
            <person name="Henrissat B."/>
            <person name="Hainaut M."/>
            <person name="Grigoriev I.V."/>
            <person name="Hibbett D.S."/>
        </authorList>
    </citation>
    <scope>NUCLEOTIDE SEQUENCE [LARGE SCALE GENOMIC DNA]</scope>
    <source>
        <strain evidence="2 3">TC161</strain>
    </source>
</reference>
<keyword evidence="3" id="KW-1185">Reference proteome</keyword>
<keyword evidence="1" id="KW-1133">Transmembrane helix</keyword>
<organism evidence="2 3">
    <name type="scientific">Xylona heveae (strain CBS 132557 / TC161)</name>
    <dbReference type="NCBI Taxonomy" id="1328760"/>
    <lineage>
        <taxon>Eukaryota</taxon>
        <taxon>Fungi</taxon>
        <taxon>Dikarya</taxon>
        <taxon>Ascomycota</taxon>
        <taxon>Pezizomycotina</taxon>
        <taxon>Xylonomycetes</taxon>
        <taxon>Xylonales</taxon>
        <taxon>Xylonaceae</taxon>
        <taxon>Xylona</taxon>
    </lineage>
</organism>
<sequence>MKRGVSRGRHCWNRTWDTILRDRGLFELLDMQRLRFLRRWWGIYSFFFCFYLVYYSLLQSYFISQTVLL</sequence>
<dbReference type="AlphaFoldDB" id="A0A165GNU2"/>
<evidence type="ECO:0000313" key="2">
    <source>
        <dbReference type="EMBL" id="KZF22415.1"/>
    </source>
</evidence>
<dbReference type="InParanoid" id="A0A165GNU2"/>
<name>A0A165GNU2_XYLHT</name>
<evidence type="ECO:0000313" key="3">
    <source>
        <dbReference type="Proteomes" id="UP000076632"/>
    </source>
</evidence>
<proteinExistence type="predicted"/>
<dbReference type="RefSeq" id="XP_018187970.1">
    <property type="nucleotide sequence ID" value="XM_018329299.1"/>
</dbReference>
<dbReference type="Proteomes" id="UP000076632">
    <property type="component" value="Unassembled WGS sequence"/>
</dbReference>
<keyword evidence="1" id="KW-0472">Membrane</keyword>
<evidence type="ECO:0000256" key="1">
    <source>
        <dbReference type="SAM" id="Phobius"/>
    </source>
</evidence>
<dbReference type="EMBL" id="KV407459">
    <property type="protein sequence ID" value="KZF22415.1"/>
    <property type="molecule type" value="Genomic_DNA"/>
</dbReference>
<protein>
    <submittedName>
        <fullName evidence="2">Uncharacterized protein</fullName>
    </submittedName>
</protein>
<gene>
    <name evidence="2" type="ORF">L228DRAFT_152361</name>
</gene>
<accession>A0A165GNU2</accession>
<feature type="transmembrane region" description="Helical" evidence="1">
    <location>
        <begin position="41"/>
        <end position="63"/>
    </location>
</feature>